<dbReference type="SUPFAM" id="SSF57667">
    <property type="entry name" value="beta-beta-alpha zinc fingers"/>
    <property type="match status" value="1"/>
</dbReference>
<dbReference type="OrthoDB" id="5815677at2759"/>
<evidence type="ECO:0000313" key="3">
    <source>
        <dbReference type="EMBL" id="ETN71977.1"/>
    </source>
</evidence>
<dbReference type="InterPro" id="IPR036236">
    <property type="entry name" value="Znf_C2H2_sf"/>
</dbReference>
<dbReference type="PROSITE" id="PS50157">
    <property type="entry name" value="ZINC_FINGER_C2H2_2"/>
    <property type="match status" value="1"/>
</dbReference>
<dbReference type="KEGG" id="nai:NECAME_19072"/>
<keyword evidence="1" id="KW-0479">Metal-binding</keyword>
<evidence type="ECO:0000256" key="1">
    <source>
        <dbReference type="PROSITE-ProRule" id="PRU00042"/>
    </source>
</evidence>
<dbReference type="EMBL" id="KI666055">
    <property type="protein sequence ID" value="ETN71977.1"/>
    <property type="molecule type" value="Genomic_DNA"/>
</dbReference>
<proteinExistence type="predicted"/>
<dbReference type="Pfam" id="PF00096">
    <property type="entry name" value="zf-C2H2"/>
    <property type="match status" value="1"/>
</dbReference>
<dbReference type="GO" id="GO:0008270">
    <property type="term" value="F:zinc ion binding"/>
    <property type="evidence" value="ECO:0007669"/>
    <property type="project" value="UniProtKB-KW"/>
</dbReference>
<dbReference type="SMART" id="SM00355">
    <property type="entry name" value="ZnF_C2H2"/>
    <property type="match status" value="2"/>
</dbReference>
<protein>
    <submittedName>
        <fullName evidence="3">Zinc finger, C2H2 type</fullName>
    </submittedName>
</protein>
<dbReference type="AlphaFoldDB" id="W2STE9"/>
<accession>W2STE9</accession>
<evidence type="ECO:0000259" key="2">
    <source>
        <dbReference type="PROSITE" id="PS50157"/>
    </source>
</evidence>
<evidence type="ECO:0000313" key="4">
    <source>
        <dbReference type="Proteomes" id="UP000053676"/>
    </source>
</evidence>
<feature type="domain" description="C2H2-type" evidence="2">
    <location>
        <begin position="59"/>
        <end position="86"/>
    </location>
</feature>
<keyword evidence="4" id="KW-1185">Reference proteome</keyword>
<feature type="non-terminal residue" evidence="3">
    <location>
        <position position="89"/>
    </location>
</feature>
<dbReference type="InterPro" id="IPR013087">
    <property type="entry name" value="Znf_C2H2_type"/>
</dbReference>
<organism evidence="3 4">
    <name type="scientific">Necator americanus</name>
    <name type="common">Human hookworm</name>
    <dbReference type="NCBI Taxonomy" id="51031"/>
    <lineage>
        <taxon>Eukaryota</taxon>
        <taxon>Metazoa</taxon>
        <taxon>Ecdysozoa</taxon>
        <taxon>Nematoda</taxon>
        <taxon>Chromadorea</taxon>
        <taxon>Rhabditida</taxon>
        <taxon>Rhabditina</taxon>
        <taxon>Rhabditomorpha</taxon>
        <taxon>Strongyloidea</taxon>
        <taxon>Ancylostomatidae</taxon>
        <taxon>Bunostominae</taxon>
        <taxon>Necator</taxon>
    </lineage>
</organism>
<dbReference type="Gene3D" id="3.30.160.60">
    <property type="entry name" value="Classic Zinc Finger"/>
    <property type="match status" value="1"/>
</dbReference>
<sequence length="89" mass="10409">MFLSQCFPENFRKFPDISVLKTKKSDGIKRRRCPLCPYTSKFSCDMRSHMEMHTMNARFKCSQCTYSTKRAVSLRSHLALHTEDNAVRA</sequence>
<gene>
    <name evidence="3" type="ORF">NECAME_19072</name>
</gene>
<reference evidence="4" key="1">
    <citation type="journal article" date="2014" name="Nat. Genet.">
        <title>Genome of the human hookworm Necator americanus.</title>
        <authorList>
            <person name="Tang Y.T."/>
            <person name="Gao X."/>
            <person name="Rosa B.A."/>
            <person name="Abubucker S."/>
            <person name="Hallsworth-Pepin K."/>
            <person name="Martin J."/>
            <person name="Tyagi R."/>
            <person name="Heizer E."/>
            <person name="Zhang X."/>
            <person name="Bhonagiri-Palsikar V."/>
            <person name="Minx P."/>
            <person name="Warren W.C."/>
            <person name="Wang Q."/>
            <person name="Zhan B."/>
            <person name="Hotez P.J."/>
            <person name="Sternberg P.W."/>
            <person name="Dougall A."/>
            <person name="Gaze S.T."/>
            <person name="Mulvenna J."/>
            <person name="Sotillo J."/>
            <person name="Ranganathan S."/>
            <person name="Rabelo E.M."/>
            <person name="Wilson R.K."/>
            <person name="Felgner P.L."/>
            <person name="Bethony J."/>
            <person name="Hawdon J.M."/>
            <person name="Gasser R.B."/>
            <person name="Loukas A."/>
            <person name="Mitreva M."/>
        </authorList>
    </citation>
    <scope>NUCLEOTIDE SEQUENCE [LARGE SCALE GENOMIC DNA]</scope>
</reference>
<dbReference type="Proteomes" id="UP000053676">
    <property type="component" value="Unassembled WGS sequence"/>
</dbReference>
<keyword evidence="1" id="KW-0863">Zinc-finger</keyword>
<name>W2STE9_NECAM</name>
<keyword evidence="1" id="KW-0862">Zinc</keyword>